<reference evidence="2 3" key="1">
    <citation type="journal article" date="2009" name="Nature">
        <title>The Sorghum bicolor genome and the diversification of grasses.</title>
        <authorList>
            <person name="Paterson A.H."/>
            <person name="Bowers J.E."/>
            <person name="Bruggmann R."/>
            <person name="Dubchak I."/>
            <person name="Grimwood J."/>
            <person name="Gundlach H."/>
            <person name="Haberer G."/>
            <person name="Hellsten U."/>
            <person name="Mitros T."/>
            <person name="Poliakov A."/>
            <person name="Schmutz J."/>
            <person name="Spannagl M."/>
            <person name="Tang H."/>
            <person name="Wang X."/>
            <person name="Wicker T."/>
            <person name="Bharti A.K."/>
            <person name="Chapman J."/>
            <person name="Feltus F.A."/>
            <person name="Gowik U."/>
            <person name="Grigoriev I.V."/>
            <person name="Lyons E."/>
            <person name="Maher C.A."/>
            <person name="Martis M."/>
            <person name="Narechania A."/>
            <person name="Otillar R.P."/>
            <person name="Penning B.W."/>
            <person name="Salamov A.A."/>
            <person name="Wang Y."/>
            <person name="Zhang L."/>
            <person name="Carpita N.C."/>
            <person name="Freeling M."/>
            <person name="Gingle A.R."/>
            <person name="Hash C.T."/>
            <person name="Keller B."/>
            <person name="Klein P."/>
            <person name="Kresovich S."/>
            <person name="McCann M.C."/>
            <person name="Ming R."/>
            <person name="Peterson D.G."/>
            <person name="Mehboob-ur-Rahman"/>
            <person name="Ware D."/>
            <person name="Westhoff P."/>
            <person name="Mayer K.F."/>
            <person name="Messing J."/>
            <person name="Rokhsar D.S."/>
        </authorList>
    </citation>
    <scope>NUCLEOTIDE SEQUENCE [LARGE SCALE GENOMIC DNA]</scope>
    <source>
        <strain evidence="3">cv. BTx623</strain>
    </source>
</reference>
<accession>A0A1W0VUE1</accession>
<dbReference type="EMBL" id="CM000769">
    <property type="protein sequence ID" value="OQU76882.1"/>
    <property type="molecule type" value="Genomic_DNA"/>
</dbReference>
<dbReference type="Gramene" id="OQU76882">
    <property type="protein sequence ID" value="OQU76882"/>
    <property type="gene ID" value="SORBI_3010G227950"/>
</dbReference>
<dbReference type="InParanoid" id="A0A1W0VUE1"/>
<protein>
    <submittedName>
        <fullName evidence="2">Uncharacterized protein</fullName>
    </submittedName>
</protein>
<organism evidence="2 3">
    <name type="scientific">Sorghum bicolor</name>
    <name type="common">Sorghum</name>
    <name type="synonym">Sorghum vulgare</name>
    <dbReference type="NCBI Taxonomy" id="4558"/>
    <lineage>
        <taxon>Eukaryota</taxon>
        <taxon>Viridiplantae</taxon>
        <taxon>Streptophyta</taxon>
        <taxon>Embryophyta</taxon>
        <taxon>Tracheophyta</taxon>
        <taxon>Spermatophyta</taxon>
        <taxon>Magnoliopsida</taxon>
        <taxon>Liliopsida</taxon>
        <taxon>Poales</taxon>
        <taxon>Poaceae</taxon>
        <taxon>PACMAD clade</taxon>
        <taxon>Panicoideae</taxon>
        <taxon>Andropogonodae</taxon>
        <taxon>Andropogoneae</taxon>
        <taxon>Sorghinae</taxon>
        <taxon>Sorghum</taxon>
    </lineage>
</organism>
<sequence>MLLGDAGGRAKPNRRLLSRRGCGSAGRQLLALPSSSILPPELKTHVVVPLHACRPVPEPPSPARSSRSTCVCSFSPVQFSRLYESLRESIGWLFGCGIVLPIRHQLLAGQLGGSHACTCTQPGKEEERAHARPWPAAFSPSKRRACDEMHVLQKPSKRKFPRSSRAGAPSIPWCTSTSTTTIEYVRQCYRRRRRAGGGDDDDEDDGRDVVGSTDDWEEEARGRTTKACNSRPRQPHCSLCLFRCAPTSSPQAGLRRYTHASNISSTAACTPCTGTSDSGALILWVHKQV</sequence>
<dbReference type="AlphaFoldDB" id="A0A1W0VUE1"/>
<gene>
    <name evidence="2" type="ORF">SORBI_3010G227950</name>
</gene>
<dbReference type="Proteomes" id="UP000000768">
    <property type="component" value="Chromosome 10"/>
</dbReference>
<keyword evidence="3" id="KW-1185">Reference proteome</keyword>
<reference evidence="3" key="2">
    <citation type="journal article" date="2018" name="Plant J.">
        <title>The Sorghum bicolor reference genome: improved assembly, gene annotations, a transcriptome atlas, and signatures of genome organization.</title>
        <authorList>
            <person name="McCormick R.F."/>
            <person name="Truong S.K."/>
            <person name="Sreedasyam A."/>
            <person name="Jenkins J."/>
            <person name="Shu S."/>
            <person name="Sims D."/>
            <person name="Kennedy M."/>
            <person name="Amirebrahimi M."/>
            <person name="Weers B.D."/>
            <person name="McKinley B."/>
            <person name="Mattison A."/>
            <person name="Morishige D.T."/>
            <person name="Grimwood J."/>
            <person name="Schmutz J."/>
            <person name="Mullet J.E."/>
        </authorList>
    </citation>
    <scope>NUCLEOTIDE SEQUENCE [LARGE SCALE GENOMIC DNA]</scope>
    <source>
        <strain evidence="3">cv. BTx623</strain>
    </source>
</reference>
<evidence type="ECO:0000256" key="1">
    <source>
        <dbReference type="SAM" id="MobiDB-lite"/>
    </source>
</evidence>
<evidence type="ECO:0000313" key="2">
    <source>
        <dbReference type="EMBL" id="OQU76882.1"/>
    </source>
</evidence>
<proteinExistence type="predicted"/>
<name>A0A1W0VUE1_SORBI</name>
<evidence type="ECO:0000313" key="3">
    <source>
        <dbReference type="Proteomes" id="UP000000768"/>
    </source>
</evidence>
<feature type="region of interest" description="Disordered" evidence="1">
    <location>
        <begin position="193"/>
        <end position="234"/>
    </location>
</feature>